<dbReference type="Proteomes" id="UP001149009">
    <property type="component" value="Unassembled WGS sequence"/>
</dbReference>
<sequence length="386" mass="41798">MRRLARALLLGAVLCGPVLPAAADGLQPYQMIRSLQLLQDGIADGDHADLPMQTRLLAIIDKRLKETAPEDFDDPRNLRALLVYGASGGNPATLEKVISGLDLQGLYARLGIGVIHYASGNLPEANKALRDVEPLELGEVLGGPFALLAGSLAAPENPKRALELFDQARLLSPGTLIEEAALRRTIDVCAQLDDAHCAARAASHYVRRFLRSPYASQFAEAFIATVITLRDTIDLDLVEEVTLAMSPEQARTIYLRIARASAIEGHERLLAFATGAAERLPGKDGQQPDPRAVLYANAAAVASPDVRQALAVLEEIDARRLSESDRRLLLAARKVASQVVSRPERTLLQRASSPDEVAAEPEHAAFVAQRMKLLRDVDALLMEETP</sequence>
<keyword evidence="1" id="KW-0732">Signal</keyword>
<evidence type="ECO:0000313" key="3">
    <source>
        <dbReference type="Proteomes" id="UP001149009"/>
    </source>
</evidence>
<gene>
    <name evidence="2" type="ORF">NYR54_02985</name>
</gene>
<organism evidence="2 3">
    <name type="scientific">Chelativorans petroleitrophicus</name>
    <dbReference type="NCBI Taxonomy" id="2975484"/>
    <lineage>
        <taxon>Bacteria</taxon>
        <taxon>Pseudomonadati</taxon>
        <taxon>Pseudomonadota</taxon>
        <taxon>Alphaproteobacteria</taxon>
        <taxon>Hyphomicrobiales</taxon>
        <taxon>Phyllobacteriaceae</taxon>
        <taxon>Chelativorans</taxon>
    </lineage>
</organism>
<feature type="chain" id="PRO_5040862847" evidence="1">
    <location>
        <begin position="24"/>
        <end position="386"/>
    </location>
</feature>
<protein>
    <submittedName>
        <fullName evidence="2">Chemotaxis protein</fullName>
    </submittedName>
</protein>
<dbReference type="RefSeq" id="WP_261513971.1">
    <property type="nucleotide sequence ID" value="NZ_JAODNV010000004.1"/>
</dbReference>
<accession>A0A9X2X7M4</accession>
<feature type="signal peptide" evidence="1">
    <location>
        <begin position="1"/>
        <end position="23"/>
    </location>
</feature>
<keyword evidence="3" id="KW-1185">Reference proteome</keyword>
<dbReference type="EMBL" id="JAODNV010000004">
    <property type="protein sequence ID" value="MCT8989267.1"/>
    <property type="molecule type" value="Genomic_DNA"/>
</dbReference>
<proteinExistence type="predicted"/>
<comment type="caution">
    <text evidence="2">The sequence shown here is derived from an EMBL/GenBank/DDBJ whole genome shotgun (WGS) entry which is preliminary data.</text>
</comment>
<evidence type="ECO:0000313" key="2">
    <source>
        <dbReference type="EMBL" id="MCT8989267.1"/>
    </source>
</evidence>
<reference evidence="2" key="1">
    <citation type="submission" date="2022-08" db="EMBL/GenBank/DDBJ databases">
        <title>Chelativorans sichuanense sp. nov., a paraffin oil-degrading bacterium isolated from a mixture of oil-based drill cuttings and paddy soil.</title>
        <authorList>
            <person name="Yu J."/>
            <person name="Liu H."/>
            <person name="Chen Q."/>
        </authorList>
    </citation>
    <scope>NUCLEOTIDE SEQUENCE</scope>
    <source>
        <strain evidence="2">SCAU 2101</strain>
    </source>
</reference>
<dbReference type="AlphaFoldDB" id="A0A9X2X7M4"/>
<name>A0A9X2X7M4_9HYPH</name>
<evidence type="ECO:0000256" key="1">
    <source>
        <dbReference type="SAM" id="SignalP"/>
    </source>
</evidence>